<feature type="region of interest" description="Disordered" evidence="2">
    <location>
        <begin position="15"/>
        <end position="184"/>
    </location>
</feature>
<comment type="caution">
    <text evidence="3">The sequence shown here is derived from an EMBL/GenBank/DDBJ whole genome shotgun (WGS) entry which is preliminary data.</text>
</comment>
<dbReference type="PANTHER" id="PTHR31809">
    <property type="entry name" value="BUD13 HOMOLOG"/>
    <property type="match status" value="1"/>
</dbReference>
<accession>A0A9P7B4G0</accession>
<dbReference type="Proteomes" id="UP000777482">
    <property type="component" value="Unassembled WGS sequence"/>
</dbReference>
<sequence length="334" mass="37876">MSDLQAYLASKYMSGPKADAILEREDPKRRKKKRKVHGEAASTSSGQGLVIADEDGAFGAQEQEEEEYKPVVEERRGHFKAKAKADSWATIRDADPTLRPKSPTPEPEDEAPAVAGMTVETAPRGGLQSAADLRAEQERKAAEQERKRRKAQKEEERRRAEARARGEDEDEADPHATVYRDATGKRIDVKLLKAEQAKEKRQELEKQMAKMEWGKGLVQRDEKERKAAEAERLKNMSFARYADDQDMNNEMKDVERWNDPAAAFLTKKKEKSSKGPKYPTYQGPPPPPNRFGIRPGYRWDGVDRGNGFEKRLMERQNARSMHGAAAHAWSVEDM</sequence>
<evidence type="ECO:0000313" key="4">
    <source>
        <dbReference type="Proteomes" id="UP000777482"/>
    </source>
</evidence>
<proteinExistence type="inferred from homology"/>
<dbReference type="GO" id="GO:0005684">
    <property type="term" value="C:U2-type spliceosomal complex"/>
    <property type="evidence" value="ECO:0007669"/>
    <property type="project" value="TreeGrafter"/>
</dbReference>
<dbReference type="AlphaFoldDB" id="A0A9P7B4G0"/>
<name>A0A9P7B4G0_RHOMI</name>
<protein>
    <submittedName>
        <fullName evidence="3">Pre-mRNA-splicing factor cwc26</fullName>
    </submittedName>
</protein>
<dbReference type="Pfam" id="PF09736">
    <property type="entry name" value="Bud13"/>
    <property type="match status" value="1"/>
</dbReference>
<evidence type="ECO:0000313" key="3">
    <source>
        <dbReference type="EMBL" id="KAG0658023.1"/>
    </source>
</evidence>
<dbReference type="GO" id="GO:0000398">
    <property type="term" value="P:mRNA splicing, via spliceosome"/>
    <property type="evidence" value="ECO:0007669"/>
    <property type="project" value="TreeGrafter"/>
</dbReference>
<dbReference type="GO" id="GO:0070274">
    <property type="term" value="C:RES complex"/>
    <property type="evidence" value="ECO:0007669"/>
    <property type="project" value="TreeGrafter"/>
</dbReference>
<gene>
    <name evidence="3" type="primary">CWC26</name>
    <name evidence="3" type="ORF">C6P46_006083</name>
</gene>
<dbReference type="InterPro" id="IPR018609">
    <property type="entry name" value="Bud13"/>
</dbReference>
<feature type="region of interest" description="Disordered" evidence="2">
    <location>
        <begin position="267"/>
        <end position="298"/>
    </location>
</feature>
<feature type="compositionally biased region" description="Basic and acidic residues" evidence="2">
    <location>
        <begin position="133"/>
        <end position="166"/>
    </location>
</feature>
<feature type="compositionally biased region" description="Acidic residues" evidence="2">
    <location>
        <begin position="52"/>
        <end position="67"/>
    </location>
</feature>
<evidence type="ECO:0000256" key="1">
    <source>
        <dbReference type="ARBA" id="ARBA00011069"/>
    </source>
</evidence>
<dbReference type="InterPro" id="IPR051112">
    <property type="entry name" value="CWC26_splicing_factor"/>
</dbReference>
<dbReference type="EMBL" id="PUHQ01000072">
    <property type="protein sequence ID" value="KAG0658023.1"/>
    <property type="molecule type" value="Genomic_DNA"/>
</dbReference>
<keyword evidence="4" id="KW-1185">Reference proteome</keyword>
<comment type="similarity">
    <text evidence="1">Belongs to the CWC26 family.</text>
</comment>
<dbReference type="GO" id="GO:0003723">
    <property type="term" value="F:RNA binding"/>
    <property type="evidence" value="ECO:0007669"/>
    <property type="project" value="TreeGrafter"/>
</dbReference>
<dbReference type="PANTHER" id="PTHR31809:SF0">
    <property type="entry name" value="BUD13 HOMOLOG"/>
    <property type="match status" value="1"/>
</dbReference>
<organism evidence="3 4">
    <name type="scientific">Rhodotorula mucilaginosa</name>
    <name type="common">Yeast</name>
    <name type="synonym">Rhodotorula rubra</name>
    <dbReference type="NCBI Taxonomy" id="5537"/>
    <lineage>
        <taxon>Eukaryota</taxon>
        <taxon>Fungi</taxon>
        <taxon>Dikarya</taxon>
        <taxon>Basidiomycota</taxon>
        <taxon>Pucciniomycotina</taxon>
        <taxon>Microbotryomycetes</taxon>
        <taxon>Sporidiobolales</taxon>
        <taxon>Sporidiobolaceae</taxon>
        <taxon>Rhodotorula</taxon>
    </lineage>
</organism>
<reference evidence="3 4" key="1">
    <citation type="submission" date="2020-11" db="EMBL/GenBank/DDBJ databases">
        <title>Kefir isolates.</title>
        <authorList>
            <person name="Marcisauskas S."/>
            <person name="Kim Y."/>
            <person name="Blasche S."/>
        </authorList>
    </citation>
    <scope>NUCLEOTIDE SEQUENCE [LARGE SCALE GENOMIC DNA]</scope>
    <source>
        <strain evidence="3 4">KR</strain>
    </source>
</reference>
<evidence type="ECO:0000256" key="2">
    <source>
        <dbReference type="SAM" id="MobiDB-lite"/>
    </source>
</evidence>
<dbReference type="OrthoDB" id="6022at2759"/>